<keyword evidence="2" id="KW-1185">Reference proteome</keyword>
<dbReference type="PANTHER" id="PTHR31591:SF1">
    <property type="entry name" value="UPF0613 PROTEIN PB24D3.06C"/>
    <property type="match status" value="1"/>
</dbReference>
<gene>
    <name evidence="1" type="ORF">TM35_000082120</name>
</gene>
<dbReference type="CDD" id="cd22249">
    <property type="entry name" value="UDM1_RNF168_RNF169-like"/>
    <property type="match status" value="1"/>
</dbReference>
<dbReference type="PANTHER" id="PTHR31591">
    <property type="entry name" value="UPF0613 PROTEIN PB24D3.06C"/>
    <property type="match status" value="1"/>
</dbReference>
<evidence type="ECO:0000313" key="1">
    <source>
        <dbReference type="EMBL" id="ORC90414.1"/>
    </source>
</evidence>
<dbReference type="Proteomes" id="UP000192257">
    <property type="component" value="Unassembled WGS sequence"/>
</dbReference>
<dbReference type="GeneID" id="39983857"/>
<dbReference type="RefSeq" id="XP_028884480.1">
    <property type="nucleotide sequence ID" value="XM_029024077.1"/>
</dbReference>
<sequence>MFEGSLFTFYKDPYCKIPVFLMGGGSLRAQRCVLWIGGQSESFLCFNYFPRLAEMLSGDWAFAQVELPSSRVGFGAQDHVHDAEDVDELLSILVKDYDMREITLFATSTGVQVVFELLANGRHTAFVTRAILHGVVCDPASPLFTPEGVAARAEFVAELVAAGRQEDSRALVDHYDIPVTPARLAGGGFPTLQEAVWSPCMRGEVDTLQQSIGRVRVPMLIMLAHHAQYKPTPEEVDKVVRLVREYAGCTHVTVSYFKDTCDERRRVLKAAEQEHVDAILHFLAEEDDRRAKQEKEEQWRAVEEEKKRKSILQANAFAKNLARNSTA</sequence>
<proteinExistence type="predicted"/>
<name>A0A1X0P0E6_9TRYP</name>
<dbReference type="AlphaFoldDB" id="A0A1X0P0E6"/>
<dbReference type="SUPFAM" id="SSF53474">
    <property type="entry name" value="alpha/beta-Hydrolases"/>
    <property type="match status" value="1"/>
</dbReference>
<evidence type="ECO:0000313" key="2">
    <source>
        <dbReference type="Proteomes" id="UP000192257"/>
    </source>
</evidence>
<dbReference type="Gene3D" id="3.40.50.1820">
    <property type="entry name" value="alpha/beta hydrolase"/>
    <property type="match status" value="1"/>
</dbReference>
<dbReference type="InterPro" id="IPR029058">
    <property type="entry name" value="AB_hydrolase_fold"/>
</dbReference>
<dbReference type="OrthoDB" id="271876at2759"/>
<reference evidence="1 2" key="1">
    <citation type="submission" date="2017-03" db="EMBL/GenBank/DDBJ databases">
        <title>An alternative strategy for trypanosome survival in the mammalian bloodstream revealed through genome and transcriptome analysis of the ubiquitous bovine parasite Trypanosoma (Megatrypanum) theileri.</title>
        <authorList>
            <person name="Kelly S."/>
            <person name="Ivens A."/>
            <person name="Mott A."/>
            <person name="O'Neill E."/>
            <person name="Emms D."/>
            <person name="Macleod O."/>
            <person name="Voorheis P."/>
            <person name="Matthews J."/>
            <person name="Matthews K."/>
            <person name="Carrington M."/>
        </authorList>
    </citation>
    <scope>NUCLEOTIDE SEQUENCE [LARGE SCALE GENOMIC DNA]</scope>
    <source>
        <strain evidence="1">Edinburgh</strain>
    </source>
</reference>
<dbReference type="EMBL" id="NBCO01000008">
    <property type="protein sequence ID" value="ORC90414.1"/>
    <property type="molecule type" value="Genomic_DNA"/>
</dbReference>
<dbReference type="InterPro" id="IPR013744">
    <property type="entry name" value="SidJ"/>
</dbReference>
<organism evidence="1 2">
    <name type="scientific">Trypanosoma theileri</name>
    <dbReference type="NCBI Taxonomy" id="67003"/>
    <lineage>
        <taxon>Eukaryota</taxon>
        <taxon>Discoba</taxon>
        <taxon>Euglenozoa</taxon>
        <taxon>Kinetoplastea</taxon>
        <taxon>Metakinetoplastina</taxon>
        <taxon>Trypanosomatida</taxon>
        <taxon>Trypanosomatidae</taxon>
        <taxon>Trypanosoma</taxon>
    </lineage>
</organism>
<dbReference type="VEuPathDB" id="TriTrypDB:TM35_000082120"/>
<accession>A0A1X0P0E6</accession>
<dbReference type="Pfam" id="PF08538">
    <property type="entry name" value="DUF1749"/>
    <property type="match status" value="1"/>
</dbReference>
<protein>
    <submittedName>
        <fullName evidence="1">Putative radial spoke protein 3</fullName>
    </submittedName>
</protein>
<comment type="caution">
    <text evidence="1">The sequence shown here is derived from an EMBL/GenBank/DDBJ whole genome shotgun (WGS) entry which is preliminary data.</text>
</comment>